<feature type="signal peptide" evidence="1">
    <location>
        <begin position="1"/>
        <end position="24"/>
    </location>
</feature>
<sequence>MDKQLLLRLIALVTLIAVVKLANANICYTCMDEPDGYLPYDPDCGMSDYQGIVTNDSHYHNCVTRIYAEGHGGVARYGVVLHFGECGYEPGYFTECYCTGEKCNTNSLCEQCEWHTMGPI</sequence>
<name>A0AAV2RXW1_MEGNR</name>
<gene>
    <name evidence="2" type="ORF">MNOR_LOCUS29655</name>
</gene>
<feature type="chain" id="PRO_5043573275" evidence="1">
    <location>
        <begin position="25"/>
        <end position="120"/>
    </location>
</feature>
<reference evidence="2 3" key="1">
    <citation type="submission" date="2024-05" db="EMBL/GenBank/DDBJ databases">
        <authorList>
            <person name="Wallberg A."/>
        </authorList>
    </citation>
    <scope>NUCLEOTIDE SEQUENCE [LARGE SCALE GENOMIC DNA]</scope>
</reference>
<proteinExistence type="predicted"/>
<protein>
    <submittedName>
        <fullName evidence="2">Uncharacterized protein</fullName>
    </submittedName>
</protein>
<dbReference type="AlphaFoldDB" id="A0AAV2RXW1"/>
<keyword evidence="1" id="KW-0732">Signal</keyword>
<evidence type="ECO:0000256" key="1">
    <source>
        <dbReference type="SAM" id="SignalP"/>
    </source>
</evidence>
<dbReference type="Proteomes" id="UP001497623">
    <property type="component" value="Unassembled WGS sequence"/>
</dbReference>
<evidence type="ECO:0000313" key="3">
    <source>
        <dbReference type="Proteomes" id="UP001497623"/>
    </source>
</evidence>
<dbReference type="EMBL" id="CAXKWB010034753">
    <property type="protein sequence ID" value="CAL4145351.1"/>
    <property type="molecule type" value="Genomic_DNA"/>
</dbReference>
<evidence type="ECO:0000313" key="2">
    <source>
        <dbReference type="EMBL" id="CAL4145351.1"/>
    </source>
</evidence>
<organism evidence="2 3">
    <name type="scientific">Meganyctiphanes norvegica</name>
    <name type="common">Northern krill</name>
    <name type="synonym">Thysanopoda norvegica</name>
    <dbReference type="NCBI Taxonomy" id="48144"/>
    <lineage>
        <taxon>Eukaryota</taxon>
        <taxon>Metazoa</taxon>
        <taxon>Ecdysozoa</taxon>
        <taxon>Arthropoda</taxon>
        <taxon>Crustacea</taxon>
        <taxon>Multicrustacea</taxon>
        <taxon>Malacostraca</taxon>
        <taxon>Eumalacostraca</taxon>
        <taxon>Eucarida</taxon>
        <taxon>Euphausiacea</taxon>
        <taxon>Euphausiidae</taxon>
        <taxon>Meganyctiphanes</taxon>
    </lineage>
</organism>
<comment type="caution">
    <text evidence="2">The sequence shown here is derived from an EMBL/GenBank/DDBJ whole genome shotgun (WGS) entry which is preliminary data.</text>
</comment>
<accession>A0AAV2RXW1</accession>
<keyword evidence="3" id="KW-1185">Reference proteome</keyword>